<keyword evidence="3" id="KW-0285">Flavoprotein</keyword>
<gene>
    <name evidence="8" type="ORF">IAB12_03980</name>
</gene>
<evidence type="ECO:0000256" key="5">
    <source>
        <dbReference type="ARBA" id="ARBA00022975"/>
    </source>
</evidence>
<dbReference type="GO" id="GO:0006222">
    <property type="term" value="P:UMP biosynthetic process"/>
    <property type="evidence" value="ECO:0007669"/>
    <property type="project" value="InterPro"/>
</dbReference>
<reference evidence="8" key="1">
    <citation type="journal article" date="2021" name="PeerJ">
        <title>Extensive microbial diversity within the chicken gut microbiome revealed by metagenomics and culture.</title>
        <authorList>
            <person name="Gilroy R."/>
            <person name="Ravi A."/>
            <person name="Getino M."/>
            <person name="Pursley I."/>
            <person name="Horton D.L."/>
            <person name="Alikhan N.F."/>
            <person name="Baker D."/>
            <person name="Gharbi K."/>
            <person name="Hall N."/>
            <person name="Watson M."/>
            <person name="Adriaenssens E.M."/>
            <person name="Foster-Nyarko E."/>
            <person name="Jarju S."/>
            <person name="Secka A."/>
            <person name="Antonio M."/>
            <person name="Oren A."/>
            <person name="Chaudhuri R.R."/>
            <person name="La Ragione R."/>
            <person name="Hildebrand F."/>
            <person name="Pallen M.J."/>
        </authorList>
    </citation>
    <scope>NUCLEOTIDE SEQUENCE</scope>
    <source>
        <strain evidence="8">Gambia11-129</strain>
    </source>
</reference>
<evidence type="ECO:0000259" key="7">
    <source>
        <dbReference type="Pfam" id="PF01180"/>
    </source>
</evidence>
<evidence type="ECO:0000256" key="2">
    <source>
        <dbReference type="ARBA" id="ARBA00004725"/>
    </source>
</evidence>
<dbReference type="Pfam" id="PF01180">
    <property type="entry name" value="DHO_dh"/>
    <property type="match status" value="1"/>
</dbReference>
<dbReference type="PANTHER" id="PTHR48109:SF3">
    <property type="entry name" value="SLL0744 PROTEIN"/>
    <property type="match status" value="1"/>
</dbReference>
<evidence type="ECO:0000256" key="4">
    <source>
        <dbReference type="ARBA" id="ARBA00022643"/>
    </source>
</evidence>
<dbReference type="InterPro" id="IPR005720">
    <property type="entry name" value="Dihydroorotate_DH_cat"/>
</dbReference>
<dbReference type="PIRSF" id="PIRSF000164">
    <property type="entry name" value="DHO_oxidase"/>
    <property type="match status" value="1"/>
</dbReference>
<sequence>MSELDTKYMALELKSPLIVSSSPLTASIENLKKCQDYGAGAVVLKSIFEEQIEKDAERDASALDTLDHNDNYEYFTSLTKDYYIEKYAKLIKDAKNALDIPVIASINCSRMDSWIEYAERFIASGADAIELNYFPVASDSSISGEKVDKALFSFAEKARKSISCPLSIKLSSNYSSLSYITRRLDELSIDSLVFFNRAFRPDIDLDTLSFRAQNNLSEDNEYSNALRWIALMSAEVSLDFAANTGIHDADTAVKMLLAGAKAVEICSVIIKEGFASITRINEGIKSFMKEKGYANISEFTGLLAQENHAEGYNWERVQFLKTIR</sequence>
<dbReference type="AlphaFoldDB" id="A0A9D1PTG3"/>
<dbReference type="GO" id="GO:0005737">
    <property type="term" value="C:cytoplasm"/>
    <property type="evidence" value="ECO:0007669"/>
    <property type="project" value="InterPro"/>
</dbReference>
<evidence type="ECO:0000313" key="8">
    <source>
        <dbReference type="EMBL" id="HIV98920.1"/>
    </source>
</evidence>
<reference evidence="8" key="2">
    <citation type="submission" date="2021-04" db="EMBL/GenBank/DDBJ databases">
        <authorList>
            <person name="Gilroy R."/>
        </authorList>
    </citation>
    <scope>NUCLEOTIDE SEQUENCE</scope>
    <source>
        <strain evidence="8">Gambia11-129</strain>
    </source>
</reference>
<keyword evidence="5" id="KW-0665">Pyrimidine biosynthesis</keyword>
<dbReference type="Gene3D" id="3.20.20.70">
    <property type="entry name" value="Aldolase class I"/>
    <property type="match status" value="1"/>
</dbReference>
<evidence type="ECO:0000256" key="6">
    <source>
        <dbReference type="ARBA" id="ARBA00023002"/>
    </source>
</evidence>
<accession>A0A9D1PTG3</accession>
<comment type="pathway">
    <text evidence="2">Pyrimidine metabolism; UMP biosynthesis via de novo pathway.</text>
</comment>
<evidence type="ECO:0000256" key="1">
    <source>
        <dbReference type="ARBA" id="ARBA00001917"/>
    </source>
</evidence>
<dbReference type="PANTHER" id="PTHR48109">
    <property type="entry name" value="DIHYDROOROTATE DEHYDROGENASE (QUINONE), MITOCHONDRIAL-RELATED"/>
    <property type="match status" value="1"/>
</dbReference>
<dbReference type="SUPFAM" id="SSF51395">
    <property type="entry name" value="FMN-linked oxidoreductases"/>
    <property type="match status" value="1"/>
</dbReference>
<comment type="cofactor">
    <cofactor evidence="1">
        <name>FMN</name>
        <dbReference type="ChEBI" id="CHEBI:58210"/>
    </cofactor>
</comment>
<name>A0A9D1PTG3_9SPIO</name>
<evidence type="ECO:0000313" key="9">
    <source>
        <dbReference type="Proteomes" id="UP000823936"/>
    </source>
</evidence>
<comment type="caution">
    <text evidence="8">The sequence shown here is derived from an EMBL/GenBank/DDBJ whole genome shotgun (WGS) entry which is preliminary data.</text>
</comment>
<dbReference type="InterPro" id="IPR012135">
    <property type="entry name" value="Dihydroorotate_DH_1_2"/>
</dbReference>
<dbReference type="Proteomes" id="UP000823936">
    <property type="component" value="Unassembled WGS sequence"/>
</dbReference>
<feature type="domain" description="Dihydroorotate dehydrogenase catalytic" evidence="7">
    <location>
        <begin position="4"/>
        <end position="288"/>
    </location>
</feature>
<protein>
    <submittedName>
        <fullName evidence="8">Dihydroorotate dehydrogenase-like protein</fullName>
    </submittedName>
</protein>
<dbReference type="EMBL" id="DXHU01000016">
    <property type="protein sequence ID" value="HIV98920.1"/>
    <property type="molecule type" value="Genomic_DNA"/>
</dbReference>
<dbReference type="GO" id="GO:0006207">
    <property type="term" value="P:'de novo' pyrimidine nucleobase biosynthetic process"/>
    <property type="evidence" value="ECO:0007669"/>
    <property type="project" value="TreeGrafter"/>
</dbReference>
<dbReference type="InterPro" id="IPR013785">
    <property type="entry name" value="Aldolase_TIM"/>
</dbReference>
<keyword evidence="6" id="KW-0560">Oxidoreductase</keyword>
<proteinExistence type="predicted"/>
<dbReference type="NCBIfam" id="NF005741">
    <property type="entry name" value="PRK07565.1"/>
    <property type="match status" value="1"/>
</dbReference>
<evidence type="ECO:0000256" key="3">
    <source>
        <dbReference type="ARBA" id="ARBA00022630"/>
    </source>
</evidence>
<dbReference type="GO" id="GO:0004152">
    <property type="term" value="F:dihydroorotate dehydrogenase activity"/>
    <property type="evidence" value="ECO:0007669"/>
    <property type="project" value="InterPro"/>
</dbReference>
<keyword evidence="4" id="KW-0288">FMN</keyword>
<organism evidence="8 9">
    <name type="scientific">Candidatus Ornithospirochaeta avicola</name>
    <dbReference type="NCBI Taxonomy" id="2840896"/>
    <lineage>
        <taxon>Bacteria</taxon>
        <taxon>Pseudomonadati</taxon>
        <taxon>Spirochaetota</taxon>
        <taxon>Spirochaetia</taxon>
        <taxon>Spirochaetales</taxon>
        <taxon>Spirochaetaceae</taxon>
        <taxon>Spirochaetaceae incertae sedis</taxon>
        <taxon>Candidatus Ornithospirochaeta</taxon>
    </lineage>
</organism>
<dbReference type="InterPro" id="IPR050074">
    <property type="entry name" value="DHO_dehydrogenase"/>
</dbReference>